<comment type="caution">
    <text evidence="2">The sequence shown here is derived from an EMBL/GenBank/DDBJ whole genome shotgun (WGS) entry which is preliminary data.</text>
</comment>
<organism evidence="2 3">
    <name type="scientific">Dentiscutata erythropus</name>
    <dbReference type="NCBI Taxonomy" id="1348616"/>
    <lineage>
        <taxon>Eukaryota</taxon>
        <taxon>Fungi</taxon>
        <taxon>Fungi incertae sedis</taxon>
        <taxon>Mucoromycota</taxon>
        <taxon>Glomeromycotina</taxon>
        <taxon>Glomeromycetes</taxon>
        <taxon>Diversisporales</taxon>
        <taxon>Gigasporaceae</taxon>
        <taxon>Dentiscutata</taxon>
    </lineage>
</organism>
<name>A0A9N9KCB9_9GLOM</name>
<gene>
    <name evidence="2" type="ORF">DERYTH_LOCUS27177</name>
</gene>
<dbReference type="EMBL" id="CAJVPY010061114">
    <property type="protein sequence ID" value="CAG8821719.1"/>
    <property type="molecule type" value="Genomic_DNA"/>
</dbReference>
<keyword evidence="3" id="KW-1185">Reference proteome</keyword>
<reference evidence="2" key="1">
    <citation type="submission" date="2021-06" db="EMBL/GenBank/DDBJ databases">
        <authorList>
            <person name="Kallberg Y."/>
            <person name="Tangrot J."/>
            <person name="Rosling A."/>
        </authorList>
    </citation>
    <scope>NUCLEOTIDE SEQUENCE</scope>
    <source>
        <strain evidence="2">MA453B</strain>
    </source>
</reference>
<keyword evidence="1" id="KW-0472">Membrane</keyword>
<sequence>RACEEEDKKNIRVIALVYNTKFIFVNYGIKPMVHLQKLIRKSNYSKKIQLPVVVLMVAVVLMEADVNFIGT</sequence>
<keyword evidence="1" id="KW-1133">Transmembrane helix</keyword>
<feature type="non-terminal residue" evidence="2">
    <location>
        <position position="71"/>
    </location>
</feature>
<dbReference type="AlphaFoldDB" id="A0A9N9KCB9"/>
<evidence type="ECO:0000313" key="3">
    <source>
        <dbReference type="Proteomes" id="UP000789405"/>
    </source>
</evidence>
<feature type="transmembrane region" description="Helical" evidence="1">
    <location>
        <begin position="12"/>
        <end position="29"/>
    </location>
</feature>
<keyword evidence="1" id="KW-0812">Transmembrane</keyword>
<protein>
    <submittedName>
        <fullName evidence="2">24799_t:CDS:1</fullName>
    </submittedName>
</protein>
<evidence type="ECO:0000256" key="1">
    <source>
        <dbReference type="SAM" id="Phobius"/>
    </source>
</evidence>
<feature type="transmembrane region" description="Helical" evidence="1">
    <location>
        <begin position="50"/>
        <end position="70"/>
    </location>
</feature>
<evidence type="ECO:0000313" key="2">
    <source>
        <dbReference type="EMBL" id="CAG8821719.1"/>
    </source>
</evidence>
<accession>A0A9N9KCB9</accession>
<proteinExistence type="predicted"/>
<dbReference type="Proteomes" id="UP000789405">
    <property type="component" value="Unassembled WGS sequence"/>
</dbReference>